<evidence type="ECO:0000313" key="1">
    <source>
        <dbReference type="EMBL" id="KAH7659535.1"/>
    </source>
</evidence>
<accession>A0ACB7UH62</accession>
<organism evidence="1 2">
    <name type="scientific">Dioscorea alata</name>
    <name type="common">Purple yam</name>
    <dbReference type="NCBI Taxonomy" id="55571"/>
    <lineage>
        <taxon>Eukaryota</taxon>
        <taxon>Viridiplantae</taxon>
        <taxon>Streptophyta</taxon>
        <taxon>Embryophyta</taxon>
        <taxon>Tracheophyta</taxon>
        <taxon>Spermatophyta</taxon>
        <taxon>Magnoliopsida</taxon>
        <taxon>Liliopsida</taxon>
        <taxon>Dioscoreales</taxon>
        <taxon>Dioscoreaceae</taxon>
        <taxon>Dioscorea</taxon>
    </lineage>
</organism>
<reference evidence="2" key="1">
    <citation type="journal article" date="2022" name="Nat. Commun.">
        <title>Chromosome evolution and the genetic basis of agronomically important traits in greater yam.</title>
        <authorList>
            <person name="Bredeson J.V."/>
            <person name="Lyons J.B."/>
            <person name="Oniyinde I.O."/>
            <person name="Okereke N.R."/>
            <person name="Kolade O."/>
            <person name="Nnabue I."/>
            <person name="Nwadili C.O."/>
            <person name="Hribova E."/>
            <person name="Parker M."/>
            <person name="Nwogha J."/>
            <person name="Shu S."/>
            <person name="Carlson J."/>
            <person name="Kariba R."/>
            <person name="Muthemba S."/>
            <person name="Knop K."/>
            <person name="Barton G.J."/>
            <person name="Sherwood A.V."/>
            <person name="Lopez-Montes A."/>
            <person name="Asiedu R."/>
            <person name="Jamnadass R."/>
            <person name="Muchugi A."/>
            <person name="Goodstein D."/>
            <person name="Egesi C.N."/>
            <person name="Featherston J."/>
            <person name="Asfaw A."/>
            <person name="Simpson G.G."/>
            <person name="Dolezel J."/>
            <person name="Hendre P.S."/>
            <person name="Van Deynze A."/>
            <person name="Kumar P.L."/>
            <person name="Obidiegwu J.E."/>
            <person name="Bhattacharjee R."/>
            <person name="Rokhsar D.S."/>
        </authorList>
    </citation>
    <scope>NUCLEOTIDE SEQUENCE [LARGE SCALE GENOMIC DNA]</scope>
    <source>
        <strain evidence="2">cv. TDa95/00328</strain>
    </source>
</reference>
<dbReference type="EMBL" id="CM037026">
    <property type="protein sequence ID" value="KAH7659535.1"/>
    <property type="molecule type" value="Genomic_DNA"/>
</dbReference>
<dbReference type="Proteomes" id="UP000827976">
    <property type="component" value="Chromosome 16"/>
</dbReference>
<name>A0ACB7UH62_DIOAL</name>
<comment type="caution">
    <text evidence="1">The sequence shown here is derived from an EMBL/GenBank/DDBJ whole genome shotgun (WGS) entry which is preliminary data.</text>
</comment>
<evidence type="ECO:0000313" key="2">
    <source>
        <dbReference type="Proteomes" id="UP000827976"/>
    </source>
</evidence>
<sequence>MPVCFFHPIQSNPIQSNIGTVLCSLFFLEDFYRTPCVLLSFTSAAMDASRLLHLYRHDRRKLLEFVLSSATAGTSSDSALDLSPVDLDTLSIDYVLDRVQSGGALDFSEGKKQFFDEMKFPVMLKSSPRSTFFLISNMNMSGSPPQQIAPQILSNVTYDRPSCLSKQSNPYTGPEIGQYGVETGSGIAAAKVAQVQLGKDANLPSLGLPALRTGLSDDDVRETAYEILLASLFLSGVLVHFSEERKRSRHLKGLRSKRDVSNHRFLPTDSYSELLDVIRVQMEISESKDALIKQGLRGFCSGTTNENVDVPQIALELLTTISKSDFSNEKAYTHWHKRQVNTLEELLLGSHGFVTEQKLSSFFSELKNIRAWVSNNSSAGHAEVLTAIRRFASSLSSKPGKFGIPSETYYWTESYHLNLRLYEKLLSSVFDVLDDGQIIEVAEEIISIFKLAWPTLGITKKIHDILYCWVLFQQFTRTGVVTLLELAFFEIHKVASRSGGDVNEEAYFRSLICSAEVYCYKKKMSLVDAVFFNIKWWCGNQLEDYHLHFNEDNSAIYERMMTLATFVEEYLADECRDNECSKLMDATEAASKLVQSFVEKSIQAAYRRVLDLLHIKSKTEQKHPLAILANELKLIVEKDANVFIPILSQHFPQVRIHSSRILHQLYGEQLRPFLEGVTHLSEGAISVLAAATSLERSLTKILGSMCGDGVESLCSNHLQPYQIKDVCLPLILHWVNTQHDNILEWTKRAIHMEDWEPLSSQQRQAASVVEVFRIIEETIDQFFKLDVPMDMVHLRALLIGIVRSLEAYLLQIVSEQVDKKNLYPAPPALTRYEELINPFLKKKSVECNVLEEKVSSQLSCLTASKLCVKLNTLHYIRDQLDALEESIKNSWMLVCSVNGQPSEELSTSCEPVDELFTLFDDIRRSTHSSSDLIIDFIGARVIFWDLRDSLFSSLYRGSVKSACLEMFLPQLDEVLDSICGLILDILRDQVVLSICQAAMDCYVWVMLDGGPSRVFSETDVIIMQEDLNILKDLFVADGQGLPRSVVEKEANLAQQILDLYAMKTETIIEMLRNVSEQVSDLPYHNNRRTRRSANDTYTLLRILCHKKDKDASKYLKLHYQLPKSSDYDDSSIRTNEPASKSPLLTDVFRRSTSVNWTEKGQSSFRSIKSKLHEVTSELKLAPW</sequence>
<gene>
    <name evidence="1" type="ORF">IHE45_16G036800</name>
</gene>
<protein>
    <submittedName>
        <fullName evidence="1">Protein unc-13-like protein</fullName>
    </submittedName>
</protein>
<proteinExistence type="predicted"/>
<keyword evidence="2" id="KW-1185">Reference proteome</keyword>